<proteinExistence type="predicted"/>
<sequence length="362" mass="43011">MIDFIPLEFYQYYYINTALVIVIFTMLHSWVLELDDYKNILYIKTIGYLLLILILLYIGLRPVSGRYFADMRTYSNTFEYYANGGDLKTDKDVFFQLITKFCAEIMTVNAYFLMCAVLYIVPMYRVSKAFFKEYWFYSFLMFLVSFSFWSYGVNGIRNGLATSMFLWAISFYEKKPLMIAFMILSMLFHKTLLLPILAFSLTFLHNKSKTYLIFWIAAIPLSIALGSFWESLFASLGFADDRLSGYLTNESAGRSGFRYDFLFYSSFPVIAGWFYIFKKDFQDKLYHHIFNTYLITNAFWILVIRANFSNRFAYLSWFLMGLIIIYPLLKEQFHKHQHIVIGQILVAYFSFTYLMFTIYYAR</sequence>
<protein>
    <submittedName>
        <fullName evidence="1">EpsG family protein</fullName>
    </submittedName>
</protein>
<evidence type="ECO:0000313" key="2">
    <source>
        <dbReference type="Proteomes" id="UP001647509"/>
    </source>
</evidence>
<dbReference type="Proteomes" id="UP001647509">
    <property type="component" value="Unassembled WGS sequence"/>
</dbReference>
<evidence type="ECO:0000313" key="1">
    <source>
        <dbReference type="EMBL" id="MBU2951160.1"/>
    </source>
</evidence>
<dbReference type="EMBL" id="JAHKPD010000014">
    <property type="protein sequence ID" value="MBU2951160.1"/>
    <property type="molecule type" value="Genomic_DNA"/>
</dbReference>
<name>A0ACC5UAC4_9FLAO</name>
<reference evidence="1" key="1">
    <citation type="submission" date="2021-05" db="EMBL/GenBank/DDBJ databases">
        <title>Draft genomes of bacteria isolated from model marine particles.</title>
        <authorList>
            <person name="Datta M.S."/>
            <person name="Schwartzman J.A."/>
            <person name="Enke T.N."/>
            <person name="Saavedra J."/>
            <person name="Cermak N."/>
            <person name="Cordero O.X."/>
        </authorList>
    </citation>
    <scope>NUCLEOTIDE SEQUENCE</scope>
    <source>
        <strain evidence="1">I2M19</strain>
    </source>
</reference>
<organism evidence="1 2">
    <name type="scientific">Pseudotamlana agarivorans</name>
    <dbReference type="NCBI Taxonomy" id="481183"/>
    <lineage>
        <taxon>Bacteria</taxon>
        <taxon>Pseudomonadati</taxon>
        <taxon>Bacteroidota</taxon>
        <taxon>Flavobacteriia</taxon>
        <taxon>Flavobacteriales</taxon>
        <taxon>Flavobacteriaceae</taxon>
        <taxon>Pseudotamlana</taxon>
    </lineage>
</organism>
<accession>A0ACC5UAC4</accession>
<comment type="caution">
    <text evidence="1">The sequence shown here is derived from an EMBL/GenBank/DDBJ whole genome shotgun (WGS) entry which is preliminary data.</text>
</comment>
<gene>
    <name evidence="1" type="ORF">KO493_10675</name>
</gene>
<keyword evidence="2" id="KW-1185">Reference proteome</keyword>